<evidence type="ECO:0000256" key="1">
    <source>
        <dbReference type="SAM" id="MobiDB-lite"/>
    </source>
</evidence>
<evidence type="ECO:0000256" key="2">
    <source>
        <dbReference type="SAM" id="Phobius"/>
    </source>
</evidence>
<sequence length="407" mass="44276">MIRLQWRKHSVSPLCRVARVHQALRPVAAIGAVSTGLFLGTALISAGAEPVPAPPASDEPVNVVPLFLPPKPTEDPSRTRPDTVRLLPPVAGNGGSDRVSRIDPEVDRAQESEGPAVPLLTPTPPAAAADAPPEQRPSNPIVQRAEMLQRDKEQRFDRLRGQLEDLIEKWEEQQKQLREQQAQMQAQKAAAPPTEMTPAQSPGSQKPLRTDEPGTQTTGPDADASNDSAASEATQTAEAPSQLPPQPGADSTQVEQRPSAVPLPPPAGNDPTGMSGIEGPFADSVVAEGPIDRLGLADSLFASGENALALELYRQLETSGDGLEAHDRYWVRYQIGCCYRRLNNIDEAQKWYRGVVADKEAGWVGELARWWLDHLEERFRMRGDAQTLQQTMQALEKQVNEQLNAAN</sequence>
<reference evidence="3 4" key="1">
    <citation type="submission" date="2019-02" db="EMBL/GenBank/DDBJ databases">
        <title>Deep-cultivation of Planctomycetes and their phenomic and genomic characterization uncovers novel biology.</title>
        <authorList>
            <person name="Wiegand S."/>
            <person name="Jogler M."/>
            <person name="Boedeker C."/>
            <person name="Pinto D."/>
            <person name="Vollmers J."/>
            <person name="Rivas-Marin E."/>
            <person name="Kohn T."/>
            <person name="Peeters S.H."/>
            <person name="Heuer A."/>
            <person name="Rast P."/>
            <person name="Oberbeckmann S."/>
            <person name="Bunk B."/>
            <person name="Jeske O."/>
            <person name="Meyerdierks A."/>
            <person name="Storesund J.E."/>
            <person name="Kallscheuer N."/>
            <person name="Luecker S."/>
            <person name="Lage O.M."/>
            <person name="Pohl T."/>
            <person name="Merkel B.J."/>
            <person name="Hornburger P."/>
            <person name="Mueller R.-W."/>
            <person name="Bruemmer F."/>
            <person name="Labrenz M."/>
            <person name="Spormann A.M."/>
            <person name="Op den Camp H."/>
            <person name="Overmann J."/>
            <person name="Amann R."/>
            <person name="Jetten M.S.M."/>
            <person name="Mascher T."/>
            <person name="Medema M.H."/>
            <person name="Devos D.P."/>
            <person name="Kaster A.-K."/>
            <person name="Ovreas L."/>
            <person name="Rohde M."/>
            <person name="Galperin M.Y."/>
            <person name="Jogler C."/>
        </authorList>
    </citation>
    <scope>NUCLEOTIDE SEQUENCE [LARGE SCALE GENOMIC DNA]</scope>
    <source>
        <strain evidence="3 4">Mal4</strain>
    </source>
</reference>
<accession>A0A517ZCM7</accession>
<keyword evidence="2" id="KW-1133">Transmembrane helix</keyword>
<protein>
    <recommendedName>
        <fullName evidence="5">Tetratricopeptide repeat protein</fullName>
    </recommendedName>
</protein>
<evidence type="ECO:0000313" key="4">
    <source>
        <dbReference type="Proteomes" id="UP000320496"/>
    </source>
</evidence>
<evidence type="ECO:0000313" key="3">
    <source>
        <dbReference type="EMBL" id="QDU40215.1"/>
    </source>
</evidence>
<dbReference type="KEGG" id="mri:Mal4_45710"/>
<feature type="compositionally biased region" description="Low complexity" evidence="1">
    <location>
        <begin position="115"/>
        <end position="132"/>
    </location>
</feature>
<organism evidence="3 4">
    <name type="scientific">Maioricimonas rarisocia</name>
    <dbReference type="NCBI Taxonomy" id="2528026"/>
    <lineage>
        <taxon>Bacteria</taxon>
        <taxon>Pseudomonadati</taxon>
        <taxon>Planctomycetota</taxon>
        <taxon>Planctomycetia</taxon>
        <taxon>Planctomycetales</taxon>
        <taxon>Planctomycetaceae</taxon>
        <taxon>Maioricimonas</taxon>
    </lineage>
</organism>
<keyword evidence="4" id="KW-1185">Reference proteome</keyword>
<dbReference type="Proteomes" id="UP000320496">
    <property type="component" value="Chromosome"/>
</dbReference>
<proteinExistence type="predicted"/>
<gene>
    <name evidence="3" type="ORF">Mal4_45710</name>
</gene>
<dbReference type="Gene3D" id="1.25.40.10">
    <property type="entry name" value="Tetratricopeptide repeat domain"/>
    <property type="match status" value="1"/>
</dbReference>
<feature type="compositionally biased region" description="Basic and acidic residues" evidence="1">
    <location>
        <begin position="98"/>
        <end position="111"/>
    </location>
</feature>
<feature type="transmembrane region" description="Helical" evidence="2">
    <location>
        <begin position="26"/>
        <end position="48"/>
    </location>
</feature>
<feature type="compositionally biased region" description="Low complexity" evidence="1">
    <location>
        <begin position="179"/>
        <end position="191"/>
    </location>
</feature>
<keyword evidence="2" id="KW-0812">Transmembrane</keyword>
<dbReference type="AlphaFoldDB" id="A0A517ZCM7"/>
<name>A0A517ZCM7_9PLAN</name>
<feature type="compositionally biased region" description="Basic and acidic residues" evidence="1">
    <location>
        <begin position="72"/>
        <end position="83"/>
    </location>
</feature>
<feature type="region of interest" description="Disordered" evidence="1">
    <location>
        <begin position="174"/>
        <end position="281"/>
    </location>
</feature>
<keyword evidence="2" id="KW-0472">Membrane</keyword>
<dbReference type="SUPFAM" id="SSF48452">
    <property type="entry name" value="TPR-like"/>
    <property type="match status" value="1"/>
</dbReference>
<dbReference type="InterPro" id="IPR011990">
    <property type="entry name" value="TPR-like_helical_dom_sf"/>
</dbReference>
<feature type="compositionally biased region" description="Low complexity" evidence="1">
    <location>
        <begin position="221"/>
        <end position="239"/>
    </location>
</feature>
<feature type="region of interest" description="Disordered" evidence="1">
    <location>
        <begin position="70"/>
        <end position="141"/>
    </location>
</feature>
<evidence type="ECO:0008006" key="5">
    <source>
        <dbReference type="Google" id="ProtNLM"/>
    </source>
</evidence>
<dbReference type="EMBL" id="CP036275">
    <property type="protein sequence ID" value="QDU40215.1"/>
    <property type="molecule type" value="Genomic_DNA"/>
</dbReference>